<evidence type="ECO:0000313" key="2">
    <source>
        <dbReference type="Proteomes" id="UP000489600"/>
    </source>
</evidence>
<evidence type="ECO:0000313" key="1">
    <source>
        <dbReference type="EMBL" id="VVB13577.1"/>
    </source>
</evidence>
<sequence length="89" mass="9766">MVFVGGIRGCSSAKAPVVAHQRLFDRGRLGFERMVCLGSVSCFVWRDSCCSVWVMADLYSAKVSNSKDDEMSEPWVIDGLGFGLVCKPN</sequence>
<gene>
    <name evidence="1" type="ORF">ANE_LOCUS24021</name>
</gene>
<proteinExistence type="predicted"/>
<dbReference type="EMBL" id="CABITT030000008">
    <property type="protein sequence ID" value="VVB13577.1"/>
    <property type="molecule type" value="Genomic_DNA"/>
</dbReference>
<dbReference type="Proteomes" id="UP000489600">
    <property type="component" value="Unassembled WGS sequence"/>
</dbReference>
<comment type="caution">
    <text evidence="1">The sequence shown here is derived from an EMBL/GenBank/DDBJ whole genome shotgun (WGS) entry which is preliminary data.</text>
</comment>
<accession>A0A565CIZ4</accession>
<protein>
    <submittedName>
        <fullName evidence="1">Uncharacterized protein</fullName>
    </submittedName>
</protein>
<name>A0A565CIZ4_9BRAS</name>
<organism evidence="1 2">
    <name type="scientific">Arabis nemorensis</name>
    <dbReference type="NCBI Taxonomy" id="586526"/>
    <lineage>
        <taxon>Eukaryota</taxon>
        <taxon>Viridiplantae</taxon>
        <taxon>Streptophyta</taxon>
        <taxon>Embryophyta</taxon>
        <taxon>Tracheophyta</taxon>
        <taxon>Spermatophyta</taxon>
        <taxon>Magnoliopsida</taxon>
        <taxon>eudicotyledons</taxon>
        <taxon>Gunneridae</taxon>
        <taxon>Pentapetalae</taxon>
        <taxon>rosids</taxon>
        <taxon>malvids</taxon>
        <taxon>Brassicales</taxon>
        <taxon>Brassicaceae</taxon>
        <taxon>Arabideae</taxon>
        <taxon>Arabis</taxon>
    </lineage>
</organism>
<keyword evidence="2" id="KW-1185">Reference proteome</keyword>
<dbReference type="AlphaFoldDB" id="A0A565CIZ4"/>
<reference evidence="1" key="1">
    <citation type="submission" date="2019-07" db="EMBL/GenBank/DDBJ databases">
        <authorList>
            <person name="Dittberner H."/>
        </authorList>
    </citation>
    <scope>NUCLEOTIDE SEQUENCE [LARGE SCALE GENOMIC DNA]</scope>
</reference>